<sequence>MQVSASFGDDVWDAKNFGQVMFAIRTRNGGVFLKVQKMFGDTSQIEDVPADAAWKRERNQGNVGQGVREQQRKNYIANRQLEEERTTLFKGAMGKFRKGDLQGALIDFENVVAMEPRKYIGDNFARYTDIYPYAQYNIACCYSAMNQLEAGLEALEGALSSGFDDFDKVRTDANLAALSNTEGFEQLIRKYDEPIINENAVRVLKNLFSFGRGQDED</sequence>
<evidence type="ECO:0000313" key="2">
    <source>
        <dbReference type="Proteomes" id="UP000708148"/>
    </source>
</evidence>
<dbReference type="Gene3D" id="1.25.40.10">
    <property type="entry name" value="Tetratricopeptide repeat domain"/>
    <property type="match status" value="1"/>
</dbReference>
<dbReference type="SUPFAM" id="SSF48452">
    <property type="entry name" value="TPR-like"/>
    <property type="match status" value="1"/>
</dbReference>
<comment type="caution">
    <text evidence="1">The sequence shown here is derived from an EMBL/GenBank/DDBJ whole genome shotgun (WGS) entry which is preliminary data.</text>
</comment>
<accession>A0A8S1ILM6</accession>
<dbReference type="EMBL" id="CAJHUC010000360">
    <property type="protein sequence ID" value="CAD7695572.1"/>
    <property type="molecule type" value="Genomic_DNA"/>
</dbReference>
<evidence type="ECO:0008006" key="3">
    <source>
        <dbReference type="Google" id="ProtNLM"/>
    </source>
</evidence>
<dbReference type="InterPro" id="IPR011990">
    <property type="entry name" value="TPR-like_helical_dom_sf"/>
</dbReference>
<dbReference type="Proteomes" id="UP000708148">
    <property type="component" value="Unassembled WGS sequence"/>
</dbReference>
<organism evidence="1 2">
    <name type="scientific">Ostreobium quekettii</name>
    <dbReference type="NCBI Taxonomy" id="121088"/>
    <lineage>
        <taxon>Eukaryota</taxon>
        <taxon>Viridiplantae</taxon>
        <taxon>Chlorophyta</taxon>
        <taxon>core chlorophytes</taxon>
        <taxon>Ulvophyceae</taxon>
        <taxon>TCBD clade</taxon>
        <taxon>Bryopsidales</taxon>
        <taxon>Ostreobineae</taxon>
        <taxon>Ostreobiaceae</taxon>
        <taxon>Ostreobium</taxon>
    </lineage>
</organism>
<dbReference type="OrthoDB" id="439127at2759"/>
<keyword evidence="2" id="KW-1185">Reference proteome</keyword>
<proteinExistence type="predicted"/>
<reference evidence="1" key="1">
    <citation type="submission" date="2020-12" db="EMBL/GenBank/DDBJ databases">
        <authorList>
            <person name="Iha C."/>
        </authorList>
    </citation>
    <scope>NUCLEOTIDE SEQUENCE</scope>
</reference>
<protein>
    <recommendedName>
        <fullName evidence="3">Tetratricopeptide repeat protein</fullName>
    </recommendedName>
</protein>
<name>A0A8S1ILM6_9CHLO</name>
<dbReference type="NCBIfam" id="NF047558">
    <property type="entry name" value="TPR_END_plus"/>
    <property type="match status" value="1"/>
</dbReference>
<evidence type="ECO:0000313" key="1">
    <source>
        <dbReference type="EMBL" id="CAD7695572.1"/>
    </source>
</evidence>
<dbReference type="AlphaFoldDB" id="A0A8S1ILM6"/>
<gene>
    <name evidence="1" type="ORF">OSTQU699_LOCUS933</name>
</gene>